<reference evidence="2 3" key="2">
    <citation type="submission" date="2018-11" db="EMBL/GenBank/DDBJ databases">
        <authorList>
            <consortium name="Pathogen Informatics"/>
        </authorList>
    </citation>
    <scope>NUCLEOTIDE SEQUENCE [LARGE SCALE GENOMIC DNA]</scope>
</reference>
<gene>
    <name evidence="2" type="ORF">SBAD_LOCUS9968</name>
</gene>
<keyword evidence="3" id="KW-1185">Reference proteome</keyword>
<evidence type="ECO:0000256" key="1">
    <source>
        <dbReference type="SAM" id="Phobius"/>
    </source>
</evidence>
<evidence type="ECO:0000313" key="3">
    <source>
        <dbReference type="Proteomes" id="UP000270296"/>
    </source>
</evidence>
<sequence>MKKSIPGTCVNRLKPTSSCDVAHRTDVAEAIGQEVYLETKFQIGGPNIERSTIYTRRSLFADHTTGPTVDLSFYGIAADVFNLVSPTSPLRPLLVVHLTENRFPLDPPESLPMAESPPEVPSTKTASPVRKILFKSDYVKTIRGRMKIAEMVFAVVTFICAVCLPKMYSEVIWSACVSFFGFAFTLAYTALRSVQMPENFSRCQCSCFGFTRKYSLSAVSPVDVSLAINQSSSYALAVMITINSK</sequence>
<name>A0A183J270_9BILA</name>
<reference evidence="4" key="1">
    <citation type="submission" date="2016-06" db="UniProtKB">
        <authorList>
            <consortium name="WormBaseParasite"/>
        </authorList>
    </citation>
    <scope>IDENTIFICATION</scope>
</reference>
<proteinExistence type="predicted"/>
<accession>A0A183J270</accession>
<feature type="transmembrane region" description="Helical" evidence="1">
    <location>
        <begin position="171"/>
        <end position="191"/>
    </location>
</feature>
<dbReference type="EMBL" id="UZAM01013420">
    <property type="protein sequence ID" value="VDP27722.1"/>
    <property type="molecule type" value="Genomic_DNA"/>
</dbReference>
<evidence type="ECO:0000313" key="4">
    <source>
        <dbReference type="WBParaSite" id="SBAD_0001032001-mRNA-1"/>
    </source>
</evidence>
<keyword evidence="1" id="KW-1133">Transmembrane helix</keyword>
<evidence type="ECO:0000313" key="2">
    <source>
        <dbReference type="EMBL" id="VDP27722.1"/>
    </source>
</evidence>
<dbReference type="WBParaSite" id="SBAD_0001032001-mRNA-1">
    <property type="protein sequence ID" value="SBAD_0001032001-mRNA-1"/>
    <property type="gene ID" value="SBAD_0001032001"/>
</dbReference>
<keyword evidence="1" id="KW-0472">Membrane</keyword>
<protein>
    <submittedName>
        <fullName evidence="4">MARVEL domain-containing protein</fullName>
    </submittedName>
</protein>
<dbReference type="AlphaFoldDB" id="A0A183J270"/>
<dbReference type="Proteomes" id="UP000270296">
    <property type="component" value="Unassembled WGS sequence"/>
</dbReference>
<keyword evidence="1" id="KW-0812">Transmembrane</keyword>
<organism evidence="4">
    <name type="scientific">Soboliphyme baturini</name>
    <dbReference type="NCBI Taxonomy" id="241478"/>
    <lineage>
        <taxon>Eukaryota</taxon>
        <taxon>Metazoa</taxon>
        <taxon>Ecdysozoa</taxon>
        <taxon>Nematoda</taxon>
        <taxon>Enoplea</taxon>
        <taxon>Dorylaimia</taxon>
        <taxon>Dioctophymatida</taxon>
        <taxon>Dioctophymatoidea</taxon>
        <taxon>Soboliphymatidae</taxon>
        <taxon>Soboliphyme</taxon>
    </lineage>
</organism>
<feature type="transmembrane region" description="Helical" evidence="1">
    <location>
        <begin position="148"/>
        <end position="165"/>
    </location>
</feature>